<proteinExistence type="predicted"/>
<accession>A0A7G9T7B4</accession>
<protein>
    <submittedName>
        <fullName evidence="1">Uncharacterized protein</fullName>
    </submittedName>
</protein>
<evidence type="ECO:0000313" key="2">
    <source>
        <dbReference type="Proteomes" id="UP000515800"/>
    </source>
</evidence>
<organism evidence="1 2">
    <name type="scientific">Weissella diestrammenae</name>
    <dbReference type="NCBI Taxonomy" id="1162633"/>
    <lineage>
        <taxon>Bacteria</taxon>
        <taxon>Bacillati</taxon>
        <taxon>Bacillota</taxon>
        <taxon>Bacilli</taxon>
        <taxon>Lactobacillales</taxon>
        <taxon>Lactobacillaceae</taxon>
        <taxon>Weissella</taxon>
    </lineage>
</organism>
<dbReference type="Proteomes" id="UP000515800">
    <property type="component" value="Chromosome"/>
</dbReference>
<name>A0A7G9T7B4_9LACO</name>
<dbReference type="EMBL" id="CP060724">
    <property type="protein sequence ID" value="QNN75989.1"/>
    <property type="molecule type" value="Genomic_DNA"/>
</dbReference>
<evidence type="ECO:0000313" key="1">
    <source>
        <dbReference type="EMBL" id="QNN75989.1"/>
    </source>
</evidence>
<dbReference type="RefSeq" id="WP_187529817.1">
    <property type="nucleotide sequence ID" value="NZ_CP060724.1"/>
</dbReference>
<dbReference type="KEGG" id="wdi:H9L19_03830"/>
<dbReference type="AlphaFoldDB" id="A0A7G9T7B4"/>
<sequence>MKFLREVLVILGMIILSLGFNGHLAIANENSNYYHRFSGLDAVNPQYHEESDTYKVACDSIVTRVEDSKQARTADGEPIKVVLPNHTIAYKYENGQWEDDGYSMVGCN</sequence>
<gene>
    <name evidence="1" type="ORF">H9L19_03830</name>
</gene>
<keyword evidence="2" id="KW-1185">Reference proteome</keyword>
<reference evidence="1 2" key="1">
    <citation type="submission" date="2020-08" db="EMBL/GenBank/DDBJ databases">
        <title>Genome sequence of Weissella diestrammenae KACC 16890T.</title>
        <authorList>
            <person name="Hyun D.-W."/>
            <person name="Bae J.-W."/>
        </authorList>
    </citation>
    <scope>NUCLEOTIDE SEQUENCE [LARGE SCALE GENOMIC DNA]</scope>
    <source>
        <strain evidence="1 2">KACC 16890</strain>
    </source>
</reference>